<dbReference type="InterPro" id="IPR000015">
    <property type="entry name" value="Fimb_usher"/>
</dbReference>
<dbReference type="Pfam" id="PF00577">
    <property type="entry name" value="Usher"/>
    <property type="match status" value="1"/>
</dbReference>
<protein>
    <recommendedName>
        <fullName evidence="4">Fimbrial biogenesis outer membrane usher protein</fullName>
    </recommendedName>
</protein>
<comment type="caution">
    <text evidence="2">The sequence shown here is derived from an EMBL/GenBank/DDBJ whole genome shotgun (WGS) entry which is preliminary data.</text>
</comment>
<accession>A0A510XYG0</accession>
<organism evidence="2 3">
    <name type="scientific">Pseudoalteromonas espejiana</name>
    <dbReference type="NCBI Taxonomy" id="28107"/>
    <lineage>
        <taxon>Bacteria</taxon>
        <taxon>Pseudomonadati</taxon>
        <taxon>Pseudomonadota</taxon>
        <taxon>Gammaproteobacteria</taxon>
        <taxon>Alteromonadales</taxon>
        <taxon>Pseudoalteromonadaceae</taxon>
        <taxon>Pseudoalteromonas</taxon>
    </lineage>
</organism>
<evidence type="ECO:0000256" key="1">
    <source>
        <dbReference type="SAM" id="SignalP"/>
    </source>
</evidence>
<evidence type="ECO:0008006" key="4">
    <source>
        <dbReference type="Google" id="ProtNLM"/>
    </source>
</evidence>
<evidence type="ECO:0000313" key="3">
    <source>
        <dbReference type="Proteomes" id="UP000321419"/>
    </source>
</evidence>
<dbReference type="EMBL" id="BJUM01000031">
    <property type="protein sequence ID" value="GEK56086.1"/>
    <property type="molecule type" value="Genomic_DNA"/>
</dbReference>
<feature type="signal peptide" evidence="1">
    <location>
        <begin position="1"/>
        <end position="20"/>
    </location>
</feature>
<dbReference type="PANTHER" id="PTHR30451:SF5">
    <property type="entry name" value="SLR0019 PROTEIN"/>
    <property type="match status" value="1"/>
</dbReference>
<reference evidence="2 3" key="1">
    <citation type="submission" date="2019-07" db="EMBL/GenBank/DDBJ databases">
        <title>Whole genome shotgun sequence of Pseudoalteromonas espejiana NBRC 102222.</title>
        <authorList>
            <person name="Hosoyama A."/>
            <person name="Uohara A."/>
            <person name="Ohji S."/>
            <person name="Ichikawa N."/>
        </authorList>
    </citation>
    <scope>NUCLEOTIDE SEQUENCE [LARGE SCALE GENOMIC DNA]</scope>
    <source>
        <strain evidence="2 3">NBRC 102222</strain>
    </source>
</reference>
<dbReference type="Proteomes" id="UP000321419">
    <property type="component" value="Unassembled WGS sequence"/>
</dbReference>
<sequence length="803" mass="90627">MKATTMLLFVMFLSPLPALAKINPSNRTIELTVSAQLNKSSIGHVSLSVNKDDALFLKWSELEPYFREILLEDKEDELFQVINNDSLSIDSLRGLGFSVVFDMSDFSLEIVIPVELTRPQNLSVQKQRKRLKAIEPANVSGFINAYASYVHQNDKEQQQVQDQYALRSEIVASWQGWVIENEFEYNKISQPASSNLKRRGTRLINDLPSLGMRLSLGDSFSSGGYFQSSTRLLGFSIAHDFSLLSDRPIRPTASRSFTLQSPSSVEVYVDGRIIQRLNLVAGIYSLDDIPLREGSNNISLKITDIVGVVRYVNFDVATGLDLFAQGQLEYEIHLGVPAKAGDRLKYELDEPFLSAYMDYGMTPSWTVGLTVQGDKYAQQIGIKQVYAAKVGQLAFEGVFSSAVEKGYAYRTVYSSYSMGNLGSELTLGYEYSSKDFSALGFRRQETFNNRYREHYAQASYSYYLNDRTLASFFTNLSRDHGSVQFDKSLGVNFSGDLINSQWRYTAGAQWDELQGEREWGVSLSLTYKFNNHHRVKLSHQSRRDKTRLEFTQDSNQRFVGALNFRAGLENNELNKTIFDLNMQYNANRFAANLEHASFYKDLKARSAYHQSRVSLASSVAFADDVWAFGKPIYDSFALVNAHKSLDNKVITLGRVENEYRADNSDFKPILLNDLSSYDNINIPIDIDNLAPGYDMGSGMLSFYPKYKTGHKAVIGTAANISVIATLRSKDESPLALMVGKAICLNKSNTKEYTFFTNKRGRFAITGLAPCRYRVTLKNKEKTTFLIEVSDGEQLQRKGVIYVH</sequence>
<dbReference type="OrthoDB" id="499138at2"/>
<dbReference type="GO" id="GO:0009297">
    <property type="term" value="P:pilus assembly"/>
    <property type="evidence" value="ECO:0007669"/>
    <property type="project" value="InterPro"/>
</dbReference>
<dbReference type="GO" id="GO:0015473">
    <property type="term" value="F:fimbrial usher porin activity"/>
    <property type="evidence" value="ECO:0007669"/>
    <property type="project" value="InterPro"/>
</dbReference>
<name>A0A510XYG0_9GAMM</name>
<keyword evidence="3" id="KW-1185">Reference proteome</keyword>
<proteinExistence type="predicted"/>
<dbReference type="GO" id="GO:0009279">
    <property type="term" value="C:cell outer membrane"/>
    <property type="evidence" value="ECO:0007669"/>
    <property type="project" value="TreeGrafter"/>
</dbReference>
<dbReference type="AlphaFoldDB" id="A0A510XYG0"/>
<gene>
    <name evidence="2" type="ORF">PES01_29310</name>
</gene>
<evidence type="ECO:0000313" key="2">
    <source>
        <dbReference type="EMBL" id="GEK56086.1"/>
    </source>
</evidence>
<feature type="chain" id="PRO_5022117800" description="Fimbrial biogenesis outer membrane usher protein" evidence="1">
    <location>
        <begin position="21"/>
        <end position="803"/>
    </location>
</feature>
<dbReference type="Gene3D" id="2.60.40.3110">
    <property type="match status" value="1"/>
</dbReference>
<dbReference type="PANTHER" id="PTHR30451">
    <property type="entry name" value="OUTER MEMBRANE USHER PROTEIN"/>
    <property type="match status" value="1"/>
</dbReference>
<keyword evidence="1" id="KW-0732">Signal</keyword>
<dbReference type="RefSeq" id="WP_089347109.1">
    <property type="nucleotide sequence ID" value="NZ_BJUM01000031.1"/>
</dbReference>